<keyword evidence="2" id="KW-0282">Flagellum</keyword>
<dbReference type="EMBL" id="LRDH01000107">
    <property type="protein sequence ID" value="PPV14639.1"/>
    <property type="molecule type" value="Genomic_DNA"/>
</dbReference>
<keyword evidence="2" id="KW-0969">Cilium</keyword>
<sequence length="89" mass="9830">MSIDRISRGSFINAYNSNSNKCVKNIAKSKKIDTIEISSLGKSLKDYSSENNIDNAQKVAEIKSKVDSGTYSIDARMTARSILYSMKGE</sequence>
<protein>
    <submittedName>
        <fullName evidence="2">Flagellar biosynthesis protein FlgM</fullName>
    </submittedName>
</protein>
<proteinExistence type="predicted"/>
<dbReference type="AlphaFoldDB" id="A0A2S7FAQ7"/>
<dbReference type="InterPro" id="IPR035890">
    <property type="entry name" value="Anti-sigma-28_factor_FlgM_sf"/>
</dbReference>
<organism evidence="2 3">
    <name type="scientific">Clostridium butyricum</name>
    <dbReference type="NCBI Taxonomy" id="1492"/>
    <lineage>
        <taxon>Bacteria</taxon>
        <taxon>Bacillati</taxon>
        <taxon>Bacillota</taxon>
        <taxon>Clostridia</taxon>
        <taxon>Eubacteriales</taxon>
        <taxon>Clostridiaceae</taxon>
        <taxon>Clostridium</taxon>
    </lineage>
</organism>
<keyword evidence="2" id="KW-0966">Cell projection</keyword>
<dbReference type="RefSeq" id="WP_043663341.1">
    <property type="nucleotide sequence ID" value="NZ_JSEG01000006.1"/>
</dbReference>
<feature type="domain" description="Anti-sigma-28 factor FlgM C-terminal" evidence="1">
    <location>
        <begin position="33"/>
        <end position="83"/>
    </location>
</feature>
<dbReference type="Proteomes" id="UP000238081">
    <property type="component" value="Unassembled WGS sequence"/>
</dbReference>
<gene>
    <name evidence="2" type="ORF">AWN73_02695</name>
</gene>
<dbReference type="Pfam" id="PF04316">
    <property type="entry name" value="FlgM"/>
    <property type="match status" value="1"/>
</dbReference>
<reference evidence="2 3" key="1">
    <citation type="submission" date="2016-01" db="EMBL/GenBank/DDBJ databases">
        <title>Characterization of the Clostridium difficile lineages that are prevalent in Hong Kong and China.</title>
        <authorList>
            <person name="Kwok J.S.-L."/>
            <person name="Lam W.-Y."/>
            <person name="Ip M."/>
            <person name="Chan T.-F."/>
            <person name="Hawkey P.M."/>
            <person name="Tsui S.K.-W."/>
        </authorList>
    </citation>
    <scope>NUCLEOTIDE SEQUENCE [LARGE SCALE GENOMIC DNA]</scope>
    <source>
        <strain evidence="2 3">300064</strain>
    </source>
</reference>
<dbReference type="SUPFAM" id="SSF101498">
    <property type="entry name" value="Anti-sigma factor FlgM"/>
    <property type="match status" value="1"/>
</dbReference>
<evidence type="ECO:0000313" key="2">
    <source>
        <dbReference type="EMBL" id="PPV14639.1"/>
    </source>
</evidence>
<comment type="caution">
    <text evidence="2">The sequence shown here is derived from an EMBL/GenBank/DDBJ whole genome shotgun (WGS) entry which is preliminary data.</text>
</comment>
<name>A0A2S7FAQ7_CLOBU</name>
<accession>A0A2S7FAQ7</accession>
<evidence type="ECO:0000313" key="3">
    <source>
        <dbReference type="Proteomes" id="UP000238081"/>
    </source>
</evidence>
<dbReference type="InterPro" id="IPR031316">
    <property type="entry name" value="FlgM_C"/>
</dbReference>
<evidence type="ECO:0000259" key="1">
    <source>
        <dbReference type="Pfam" id="PF04316"/>
    </source>
</evidence>